<evidence type="ECO:0000313" key="4">
    <source>
        <dbReference type="Proteomes" id="UP000316726"/>
    </source>
</evidence>
<accession>A0A5B8N1U9</accession>
<dbReference type="OrthoDB" id="546354at2759"/>
<dbReference type="AlphaFoldDB" id="A0A5B8N1U9"/>
<organism evidence="3 4">
    <name type="scientific">Chloropicon primus</name>
    <dbReference type="NCBI Taxonomy" id="1764295"/>
    <lineage>
        <taxon>Eukaryota</taxon>
        <taxon>Viridiplantae</taxon>
        <taxon>Chlorophyta</taxon>
        <taxon>Chloropicophyceae</taxon>
        <taxon>Chloropicales</taxon>
        <taxon>Chloropicaceae</taxon>
        <taxon>Chloropicon</taxon>
    </lineage>
</organism>
<keyword evidence="1" id="KW-0677">Repeat</keyword>
<protein>
    <submittedName>
        <fullName evidence="3">Uncharacterized protein</fullName>
    </submittedName>
</protein>
<evidence type="ECO:0000256" key="2">
    <source>
        <dbReference type="ARBA" id="ARBA00022803"/>
    </source>
</evidence>
<keyword evidence="4" id="KW-1185">Reference proteome</keyword>
<proteinExistence type="predicted"/>
<dbReference type="Proteomes" id="UP000316726">
    <property type="component" value="Chromosome 18"/>
</dbReference>
<dbReference type="GO" id="GO:0070062">
    <property type="term" value="C:extracellular exosome"/>
    <property type="evidence" value="ECO:0007669"/>
    <property type="project" value="TreeGrafter"/>
</dbReference>
<evidence type="ECO:0000256" key="1">
    <source>
        <dbReference type="ARBA" id="ARBA00022737"/>
    </source>
</evidence>
<reference evidence="3 4" key="1">
    <citation type="submission" date="2018-07" db="EMBL/GenBank/DDBJ databases">
        <title>The complete nuclear genome of the prasinophyte Chloropicon primus (CCMP1205).</title>
        <authorList>
            <person name="Pombert J.-F."/>
            <person name="Otis C."/>
            <person name="Turmel M."/>
            <person name="Lemieux C."/>
        </authorList>
    </citation>
    <scope>NUCLEOTIDE SEQUENCE [LARGE SCALE GENOMIC DNA]</scope>
    <source>
        <strain evidence="3 4">CCMP1205</strain>
    </source>
</reference>
<dbReference type="InterPro" id="IPR019734">
    <property type="entry name" value="TPR_rpt"/>
</dbReference>
<dbReference type="GO" id="GO:0003341">
    <property type="term" value="P:cilium movement"/>
    <property type="evidence" value="ECO:0007669"/>
    <property type="project" value="TreeGrafter"/>
</dbReference>
<dbReference type="InterPro" id="IPR011990">
    <property type="entry name" value="TPR-like_helical_dom_sf"/>
</dbReference>
<evidence type="ECO:0000313" key="3">
    <source>
        <dbReference type="EMBL" id="QDZ25684.1"/>
    </source>
</evidence>
<name>A0A5B8N1U9_9CHLO</name>
<gene>
    <name evidence="3" type="ORF">A3770_18p82020</name>
</gene>
<dbReference type="GO" id="GO:0031514">
    <property type="term" value="C:motile cilium"/>
    <property type="evidence" value="ECO:0007669"/>
    <property type="project" value="TreeGrafter"/>
</dbReference>
<dbReference type="InterPro" id="IPR052628">
    <property type="entry name" value="CFAP70"/>
</dbReference>
<dbReference type="SUPFAM" id="SSF48452">
    <property type="entry name" value="TPR-like"/>
    <property type="match status" value="1"/>
</dbReference>
<dbReference type="EMBL" id="CP031051">
    <property type="protein sequence ID" value="QDZ25684.1"/>
    <property type="molecule type" value="Genomic_DNA"/>
</dbReference>
<dbReference type="STRING" id="1764295.A0A5B8N1U9"/>
<dbReference type="SMART" id="SM00028">
    <property type="entry name" value="TPR"/>
    <property type="match status" value="5"/>
</dbReference>
<keyword evidence="2" id="KW-0802">TPR repeat</keyword>
<sequence length="975" mass="106606">MAEEQEPEVEVAEEEGEAKREYKFEVKVTTASKWWSEKVVDEEGNETTVENESLATTSCSIDLLGLHSCESEAVALGEDGSFDYGLSTTFAVGEEEKGMLLSKVLNKGLVLTLYDAKKEALGSGEVVLESLLTPGNVSVEGSAKIGLLATPEGTEQTEVLLNFALSVSEPLQTAAGGLIGRVEGMKLSPVPESLQKAMEESEVAPDFLVAIQVPGKEEKEVLEFKNGTVSDSALTWSKGMKFFVEPDGVTEMKKMVKSGQFSVEAARYMPAASEHGDPNASAYYFYSDYSIGGLLEPGVQTVGVACKPTAPVVEGEEAPKLHMLPNPEYGEKATPFAEETALEEGQNAWVKAESSLSFSIALDFPLLALWSLPANTVGKLSEFISVKEQPKAIDKMKAKQKAFVNQCKTVAKILIRDYGDAFEEDGGSRTQKNVIFHLNKSGAYAKMKEFLKKSAIDIIEQRIGSSTVIKQMDSHALLNEAYSILLEGVQDALKEMQYKNEEEDKNDENVLQKMKMLADEYELNEVLDIAEKYHVDRISNAKKKTANLWYDYGQFCLRSNMIDKAEECFREELSLFTTMDTLLALAGVLLYQSKTPKGNKYLLDQAEVLIHSALRHEGDESESAHPLAWAMLALLYSKTKGLDSDACQNCIFKATKDKKEIKMGMSSIEVDGMTHLVFQMLDLSLAQVASDALAICETIPEVDKLLCKIQVHYSLGEHEEALEVLAQAVELCDHDDVRPYVLEGKICCKMGNHEGAVQCFTKVMSMNASACTLDVLLTYGKTLMKIGTESSVKTALDVFVFACQKCPCASTWLGCAIACIELEDFANAETALTEASILDAKNAKVWAYTCILSLKLDRKEAALSALDFVLLENLEEVDLLNAVAMELASCSMHKHAVQVFRRSLSIASSSQTLKLLGDSLFLLGSKMEAKEAYDTVLGDEGLEKETLETVMQQVESISVEFGLGSGSAPAAVPAQ</sequence>
<dbReference type="PANTHER" id="PTHR44314">
    <property type="entry name" value="CILIA- AND FLAGELLA-ASSOCIATED PROTEIN 70"/>
    <property type="match status" value="1"/>
</dbReference>
<dbReference type="PANTHER" id="PTHR44314:SF1">
    <property type="entry name" value="CILIA- AND FLAGELLA-ASSOCIATED PROTEIN 70"/>
    <property type="match status" value="1"/>
</dbReference>
<dbReference type="Gene3D" id="1.25.40.10">
    <property type="entry name" value="Tetratricopeptide repeat domain"/>
    <property type="match status" value="3"/>
</dbReference>
<dbReference type="GO" id="GO:0060271">
    <property type="term" value="P:cilium assembly"/>
    <property type="evidence" value="ECO:0007669"/>
    <property type="project" value="TreeGrafter"/>
</dbReference>